<dbReference type="PANTHER" id="PTHR33332">
    <property type="entry name" value="REVERSE TRANSCRIPTASE DOMAIN-CONTAINING PROTEIN"/>
    <property type="match status" value="1"/>
</dbReference>
<organism evidence="3 4">
    <name type="scientific">Araneus ventricosus</name>
    <name type="common">Orbweaver spider</name>
    <name type="synonym">Epeira ventricosa</name>
    <dbReference type="NCBI Taxonomy" id="182803"/>
    <lineage>
        <taxon>Eukaryota</taxon>
        <taxon>Metazoa</taxon>
        <taxon>Ecdysozoa</taxon>
        <taxon>Arthropoda</taxon>
        <taxon>Chelicerata</taxon>
        <taxon>Arachnida</taxon>
        <taxon>Araneae</taxon>
        <taxon>Araneomorphae</taxon>
        <taxon>Entelegynae</taxon>
        <taxon>Araneoidea</taxon>
        <taxon>Araneidae</taxon>
        <taxon>Araneus</taxon>
    </lineage>
</organism>
<keyword evidence="4" id="KW-1185">Reference proteome</keyword>
<feature type="region of interest" description="Disordered" evidence="1">
    <location>
        <begin position="257"/>
        <end position="277"/>
    </location>
</feature>
<proteinExistence type="predicted"/>
<dbReference type="AlphaFoldDB" id="A0A4Y2EC30"/>
<name>A0A4Y2EC30_ARAVE</name>
<feature type="domain" description="Reverse transcriptase" evidence="2">
    <location>
        <begin position="1"/>
        <end position="136"/>
    </location>
</feature>
<evidence type="ECO:0000313" key="4">
    <source>
        <dbReference type="Proteomes" id="UP000499080"/>
    </source>
</evidence>
<dbReference type="GO" id="GO:0003964">
    <property type="term" value="F:RNA-directed DNA polymerase activity"/>
    <property type="evidence" value="ECO:0007669"/>
    <property type="project" value="UniProtKB-KW"/>
</dbReference>
<dbReference type="Pfam" id="PF00078">
    <property type="entry name" value="RVT_1"/>
    <property type="match status" value="1"/>
</dbReference>
<dbReference type="InterPro" id="IPR000477">
    <property type="entry name" value="RT_dom"/>
</dbReference>
<keyword evidence="3" id="KW-0548">Nucleotidyltransferase</keyword>
<reference evidence="3 4" key="1">
    <citation type="journal article" date="2019" name="Sci. Rep.">
        <title>Orb-weaving spider Araneus ventricosus genome elucidates the spidroin gene catalogue.</title>
        <authorList>
            <person name="Kono N."/>
            <person name="Nakamura H."/>
            <person name="Ohtoshi R."/>
            <person name="Moran D.A.P."/>
            <person name="Shinohara A."/>
            <person name="Yoshida Y."/>
            <person name="Fujiwara M."/>
            <person name="Mori M."/>
            <person name="Tomita M."/>
            <person name="Arakawa K."/>
        </authorList>
    </citation>
    <scope>NUCLEOTIDE SEQUENCE [LARGE SCALE GENOMIC DNA]</scope>
</reference>
<dbReference type="OrthoDB" id="416454at2759"/>
<comment type="caution">
    <text evidence="3">The sequence shown here is derived from an EMBL/GenBank/DDBJ whole genome shotgun (WGS) entry which is preliminary data.</text>
</comment>
<accession>A0A4Y2EC30</accession>
<protein>
    <submittedName>
        <fullName evidence="3">Putative RNA-directed DNA polymerase from transposon X-element</fullName>
    </submittedName>
</protein>
<evidence type="ECO:0000256" key="1">
    <source>
        <dbReference type="SAM" id="MobiDB-lite"/>
    </source>
</evidence>
<sequence>MATYLRGRRFAVRVGSDLSSKRAIDAGVAQGSKIGPILFNIYVNDIPSPRNCQTRICLFADDTAVMSTGESTKVIDYLNYYLEQLGKWLIMWKIKVNADKCQAVYFTRLRKVPDPPKLYRRAIKWSKETKYLGVTLDSRLTYDKHITNIHKKTRSAKARLYPLLGRNSKLSLKNKLLLYKNILRPMMTYASPVWGAAANSHIQKLESTQNLVARQITNRYILKDLRLTPVISHIKNLAAKFFHNVANHTNEAVKEIPTYDPSNTKKKKRPRTLLPDN</sequence>
<dbReference type="Proteomes" id="UP000499080">
    <property type="component" value="Unassembled WGS sequence"/>
</dbReference>
<keyword evidence="3" id="KW-0695">RNA-directed DNA polymerase</keyword>
<gene>
    <name evidence="3" type="primary">X-elementORF2_947</name>
    <name evidence="3" type="ORF">AVEN_181705_1</name>
</gene>
<evidence type="ECO:0000259" key="2">
    <source>
        <dbReference type="PROSITE" id="PS50878"/>
    </source>
</evidence>
<dbReference type="PROSITE" id="PS50878">
    <property type="entry name" value="RT_POL"/>
    <property type="match status" value="1"/>
</dbReference>
<evidence type="ECO:0000313" key="3">
    <source>
        <dbReference type="EMBL" id="GBM25588.1"/>
    </source>
</evidence>
<dbReference type="SUPFAM" id="SSF56672">
    <property type="entry name" value="DNA/RNA polymerases"/>
    <property type="match status" value="1"/>
</dbReference>
<dbReference type="InterPro" id="IPR043502">
    <property type="entry name" value="DNA/RNA_pol_sf"/>
</dbReference>
<keyword evidence="3" id="KW-0808">Transferase</keyword>
<dbReference type="EMBL" id="BGPR01000541">
    <property type="protein sequence ID" value="GBM25588.1"/>
    <property type="molecule type" value="Genomic_DNA"/>
</dbReference>